<name>A0ABW5NKQ4_9SPHI</name>
<organism evidence="1 2">
    <name type="scientific">Sphingobacterium corticis</name>
    <dbReference type="NCBI Taxonomy" id="1812823"/>
    <lineage>
        <taxon>Bacteria</taxon>
        <taxon>Pseudomonadati</taxon>
        <taxon>Bacteroidota</taxon>
        <taxon>Sphingobacteriia</taxon>
        <taxon>Sphingobacteriales</taxon>
        <taxon>Sphingobacteriaceae</taxon>
        <taxon>Sphingobacterium</taxon>
    </lineage>
</organism>
<reference evidence="2" key="1">
    <citation type="journal article" date="2019" name="Int. J. Syst. Evol. Microbiol.">
        <title>The Global Catalogue of Microorganisms (GCM) 10K type strain sequencing project: providing services to taxonomists for standard genome sequencing and annotation.</title>
        <authorList>
            <consortium name="The Broad Institute Genomics Platform"/>
            <consortium name="The Broad Institute Genome Sequencing Center for Infectious Disease"/>
            <person name="Wu L."/>
            <person name="Ma J."/>
        </authorList>
    </citation>
    <scope>NUCLEOTIDE SEQUENCE [LARGE SCALE GENOMIC DNA]</scope>
    <source>
        <strain evidence="2">KCTC 42248</strain>
    </source>
</reference>
<keyword evidence="2" id="KW-1185">Reference proteome</keyword>
<comment type="caution">
    <text evidence="1">The sequence shown here is derived from an EMBL/GenBank/DDBJ whole genome shotgun (WGS) entry which is preliminary data.</text>
</comment>
<accession>A0ABW5NKQ4</accession>
<dbReference type="EMBL" id="JBHUMA010000006">
    <property type="protein sequence ID" value="MFD2599679.1"/>
    <property type="molecule type" value="Genomic_DNA"/>
</dbReference>
<gene>
    <name evidence="1" type="ORF">ACFSQ3_12030</name>
</gene>
<evidence type="ECO:0000313" key="2">
    <source>
        <dbReference type="Proteomes" id="UP001597393"/>
    </source>
</evidence>
<dbReference type="Proteomes" id="UP001597393">
    <property type="component" value="Unassembled WGS sequence"/>
</dbReference>
<evidence type="ECO:0000313" key="1">
    <source>
        <dbReference type="EMBL" id="MFD2599679.1"/>
    </source>
</evidence>
<protein>
    <submittedName>
        <fullName evidence="1">Uncharacterized protein</fullName>
    </submittedName>
</protein>
<dbReference type="RefSeq" id="WP_380869806.1">
    <property type="nucleotide sequence ID" value="NZ_JBHUMA010000006.1"/>
</dbReference>
<sequence length="69" mass="8253">MRITAQDYIILAIIDAMETSVEGDQFKRLHKFDFRLRDTNSYIEFSRKDGKPIETKDAFWLGYVSREYI</sequence>
<proteinExistence type="predicted"/>